<dbReference type="EMBL" id="LAZR01006475">
    <property type="protein sequence ID" value="KKM91870.1"/>
    <property type="molecule type" value="Genomic_DNA"/>
</dbReference>
<gene>
    <name evidence="1" type="ORF">LCGC14_1224120</name>
</gene>
<name>A0A0F9NSR1_9ZZZZ</name>
<protein>
    <submittedName>
        <fullName evidence="1">Uncharacterized protein</fullName>
    </submittedName>
</protein>
<reference evidence="1" key="1">
    <citation type="journal article" date="2015" name="Nature">
        <title>Complex archaea that bridge the gap between prokaryotes and eukaryotes.</title>
        <authorList>
            <person name="Spang A."/>
            <person name="Saw J.H."/>
            <person name="Jorgensen S.L."/>
            <person name="Zaremba-Niedzwiedzka K."/>
            <person name="Martijn J."/>
            <person name="Lind A.E."/>
            <person name="van Eijk R."/>
            <person name="Schleper C."/>
            <person name="Guy L."/>
            <person name="Ettema T.J."/>
        </authorList>
    </citation>
    <scope>NUCLEOTIDE SEQUENCE</scope>
</reference>
<dbReference type="AlphaFoldDB" id="A0A0F9NSR1"/>
<sequence>MVNVKVTNFKEDMKRQIEENKKMKKINEKPDRNTIGIAGEFYIAYILSKYGFQVNLSLGRTAGFDCLYVIPMVSV</sequence>
<evidence type="ECO:0000313" key="1">
    <source>
        <dbReference type="EMBL" id="KKM91870.1"/>
    </source>
</evidence>
<accession>A0A0F9NSR1</accession>
<proteinExistence type="predicted"/>
<organism evidence="1">
    <name type="scientific">marine sediment metagenome</name>
    <dbReference type="NCBI Taxonomy" id="412755"/>
    <lineage>
        <taxon>unclassified sequences</taxon>
        <taxon>metagenomes</taxon>
        <taxon>ecological metagenomes</taxon>
    </lineage>
</organism>
<comment type="caution">
    <text evidence="1">The sequence shown here is derived from an EMBL/GenBank/DDBJ whole genome shotgun (WGS) entry which is preliminary data.</text>
</comment>